<name>A0A4C1ZC97_EUMVA</name>
<keyword evidence="2" id="KW-1185">Reference proteome</keyword>
<proteinExistence type="predicted"/>
<protein>
    <submittedName>
        <fullName evidence="1">Uncharacterized protein</fullName>
    </submittedName>
</protein>
<organism evidence="1 2">
    <name type="scientific">Eumeta variegata</name>
    <name type="common">Bagworm moth</name>
    <name type="synonym">Eumeta japonica</name>
    <dbReference type="NCBI Taxonomy" id="151549"/>
    <lineage>
        <taxon>Eukaryota</taxon>
        <taxon>Metazoa</taxon>
        <taxon>Ecdysozoa</taxon>
        <taxon>Arthropoda</taxon>
        <taxon>Hexapoda</taxon>
        <taxon>Insecta</taxon>
        <taxon>Pterygota</taxon>
        <taxon>Neoptera</taxon>
        <taxon>Endopterygota</taxon>
        <taxon>Lepidoptera</taxon>
        <taxon>Glossata</taxon>
        <taxon>Ditrysia</taxon>
        <taxon>Tineoidea</taxon>
        <taxon>Psychidae</taxon>
        <taxon>Oiketicinae</taxon>
        <taxon>Eumeta</taxon>
    </lineage>
</organism>
<accession>A0A4C1ZC97</accession>
<evidence type="ECO:0000313" key="1">
    <source>
        <dbReference type="EMBL" id="GBP84704.1"/>
    </source>
</evidence>
<comment type="caution">
    <text evidence="1">The sequence shown here is derived from an EMBL/GenBank/DDBJ whole genome shotgun (WGS) entry which is preliminary data.</text>
</comment>
<reference evidence="1 2" key="1">
    <citation type="journal article" date="2019" name="Commun. Biol.">
        <title>The bagworm genome reveals a unique fibroin gene that provides high tensile strength.</title>
        <authorList>
            <person name="Kono N."/>
            <person name="Nakamura H."/>
            <person name="Ohtoshi R."/>
            <person name="Tomita M."/>
            <person name="Numata K."/>
            <person name="Arakawa K."/>
        </authorList>
    </citation>
    <scope>NUCLEOTIDE SEQUENCE [LARGE SCALE GENOMIC DNA]</scope>
</reference>
<evidence type="ECO:0000313" key="2">
    <source>
        <dbReference type="Proteomes" id="UP000299102"/>
    </source>
</evidence>
<dbReference type="AlphaFoldDB" id="A0A4C1ZC97"/>
<dbReference type="EMBL" id="BGZK01001694">
    <property type="protein sequence ID" value="GBP84704.1"/>
    <property type="molecule type" value="Genomic_DNA"/>
</dbReference>
<sequence>MMRYNMLFGNLQLKQIYRRASRRSRSSVVSADHPLRVTALRGHPARCARAPEAALTPTANFYSDKRVERSTARRGGRAPVARAVTGSCASAYLYTCCIVYVFEDTRPAGARRGRRAAGSPALCKYRLTYLLFAERVRLPSGTSHAPAAPPRPARALGAARFLRAPRLFILEKKIVLNRDARRQTRRKSGRGADAGRGRAGCVANPAAECAGAAGPLGGRAGVFVYFLSDNDRGQCRTDDLRSNLREMENNQLAVCASGVTVPTGRQALRGERCALIRAPPALESRL</sequence>
<dbReference type="Proteomes" id="UP000299102">
    <property type="component" value="Unassembled WGS sequence"/>
</dbReference>
<gene>
    <name evidence="1" type="ORF">EVAR_32330_1</name>
</gene>